<keyword evidence="3" id="KW-1185">Reference proteome</keyword>
<name>A0ABU0XPQ8_9BURK</name>
<evidence type="ECO:0000313" key="2">
    <source>
        <dbReference type="EMBL" id="MDQ4624939.1"/>
    </source>
</evidence>
<dbReference type="EMBL" id="JAVFKP010000001">
    <property type="protein sequence ID" value="MDQ4624939.1"/>
    <property type="molecule type" value="Genomic_DNA"/>
</dbReference>
<evidence type="ECO:0000256" key="1">
    <source>
        <dbReference type="SAM" id="MobiDB-lite"/>
    </source>
</evidence>
<dbReference type="Proteomes" id="UP001237592">
    <property type="component" value="Unassembled WGS sequence"/>
</dbReference>
<comment type="caution">
    <text evidence="2">The sequence shown here is derived from an EMBL/GenBank/DDBJ whole genome shotgun (WGS) entry which is preliminary data.</text>
</comment>
<organism evidence="2 3">
    <name type="scientific">Janthinobacterium lividum</name>
    <dbReference type="NCBI Taxonomy" id="29581"/>
    <lineage>
        <taxon>Bacteria</taxon>
        <taxon>Pseudomonadati</taxon>
        <taxon>Pseudomonadota</taxon>
        <taxon>Betaproteobacteria</taxon>
        <taxon>Burkholderiales</taxon>
        <taxon>Oxalobacteraceae</taxon>
        <taxon>Janthinobacterium</taxon>
    </lineage>
</organism>
<evidence type="ECO:0008006" key="4">
    <source>
        <dbReference type="Google" id="ProtNLM"/>
    </source>
</evidence>
<proteinExistence type="predicted"/>
<reference evidence="2 3" key="1">
    <citation type="submission" date="2023-08" db="EMBL/GenBank/DDBJ databases">
        <title>Draft genome sequence of Janthinobacterium lividum.</title>
        <authorList>
            <person name="Chun B.H."/>
            <person name="Lee Y."/>
        </authorList>
    </citation>
    <scope>NUCLEOTIDE SEQUENCE [LARGE SCALE GENOMIC DNA]</scope>
    <source>
        <strain evidence="2 3">AMJK</strain>
    </source>
</reference>
<evidence type="ECO:0000313" key="3">
    <source>
        <dbReference type="Proteomes" id="UP001237592"/>
    </source>
</evidence>
<feature type="region of interest" description="Disordered" evidence="1">
    <location>
        <begin position="1"/>
        <end position="68"/>
    </location>
</feature>
<accession>A0ABU0XPQ8</accession>
<protein>
    <recommendedName>
        <fullName evidence="4">Type III effector protein</fullName>
    </recommendedName>
</protein>
<sequence length="609" mass="66858">MKHTYAVKKQERQDRFVAPGAGSGAGQVAAAFHSGSERPQATGSRKWPGMVDGAGGAGSHAMHGTADPSRVQDMLARARQGRLRDGEVEMTQRPDVGAMHLRDLTQSLEATATAPGRPVADALQSGSASIGNGRVRMPGIGGAGNPAAIAQQLGVLRPQATRIVPVPNGRFEVQAKLNPWVSVATGRALPELDENPNMIGPQMQYKDGDQHPIELGVEWRSVAPQHQPSQPYHSEDTYGEFMQALAAVDGSDMEAEQKQAEKVRLLSDFYHQLKSLSAAQLEELGSLLEKDIDKHEASDTLDKAFEETRLVYRTWHAPKHISVSTGLGVSQADGRELVGADNLNTVLDPEKFRHYKEQSKLSGSVLPSLGASPSSLLYPDADQPNIVFLKERGTAAALLPENLNAGFAAYNEASKSLLRGKTSEELAGEFSKLHYHAKKMRSSVTRPLFFNSDDLQSNTDAFIHPDKPGDRPHVRKIHNGLHEEHNPLRQSFDRKLADPFRTNAIFYQTFSQHSKPDTYAEQWNEMVVKYRQKGHMAGLFKEIRDWVPELKDYPGIVDELIDSGKFNADFAKAIAGKKEPATSAKSSGSKTKSKKQTKHVKQAKHKNKE</sequence>
<feature type="region of interest" description="Disordered" evidence="1">
    <location>
        <begin position="577"/>
        <end position="609"/>
    </location>
</feature>
<gene>
    <name evidence="2" type="ORF">RB624_03440</name>
</gene>
<dbReference type="RefSeq" id="WP_307778304.1">
    <property type="nucleotide sequence ID" value="NZ_JAVFKP010000001.1"/>
</dbReference>
<feature type="compositionally biased region" description="Basic residues" evidence="1">
    <location>
        <begin position="591"/>
        <end position="609"/>
    </location>
</feature>